<dbReference type="PROSITE" id="PS01359">
    <property type="entry name" value="ZF_PHD_1"/>
    <property type="match status" value="1"/>
</dbReference>
<feature type="domain" description="PHD-type" evidence="15">
    <location>
        <begin position="308"/>
        <end position="357"/>
    </location>
</feature>
<evidence type="ECO:0000256" key="14">
    <source>
        <dbReference type="SAM" id="MobiDB-lite"/>
    </source>
</evidence>
<dbReference type="PROSITE" id="PS50016">
    <property type="entry name" value="ZF_PHD_2"/>
    <property type="match status" value="1"/>
</dbReference>
<evidence type="ECO:0000256" key="1">
    <source>
        <dbReference type="ARBA" id="ARBA00004123"/>
    </source>
</evidence>
<dbReference type="InterPro" id="IPR028651">
    <property type="entry name" value="ING_fam"/>
</dbReference>
<evidence type="ECO:0000256" key="11">
    <source>
        <dbReference type="PIRSR" id="PIRSR628651-51"/>
    </source>
</evidence>
<evidence type="ECO:0000256" key="7">
    <source>
        <dbReference type="ARBA" id="ARBA00022853"/>
    </source>
</evidence>
<feature type="binding site" evidence="11">
    <location>
        <position position="311"/>
    </location>
    <ligand>
        <name>Zn(2+)</name>
        <dbReference type="ChEBI" id="CHEBI:29105"/>
        <label>1</label>
    </ligand>
</feature>
<evidence type="ECO:0000256" key="2">
    <source>
        <dbReference type="ARBA" id="ARBA00010210"/>
    </source>
</evidence>
<evidence type="ECO:0000256" key="6">
    <source>
        <dbReference type="ARBA" id="ARBA00022833"/>
    </source>
</evidence>
<evidence type="ECO:0000256" key="4">
    <source>
        <dbReference type="ARBA" id="ARBA00022723"/>
    </source>
</evidence>
<keyword evidence="7 13" id="KW-0156">Chromatin regulator</keyword>
<comment type="subcellular location">
    <subcellularLocation>
        <location evidence="1 13">Nucleus</location>
    </subcellularLocation>
</comment>
<organism evidence="16 17">
    <name type="scientific">Mesorhabditis belari</name>
    <dbReference type="NCBI Taxonomy" id="2138241"/>
    <lineage>
        <taxon>Eukaryota</taxon>
        <taxon>Metazoa</taxon>
        <taxon>Ecdysozoa</taxon>
        <taxon>Nematoda</taxon>
        <taxon>Chromadorea</taxon>
        <taxon>Rhabditida</taxon>
        <taxon>Rhabditina</taxon>
        <taxon>Rhabditomorpha</taxon>
        <taxon>Rhabditoidea</taxon>
        <taxon>Rhabditidae</taxon>
        <taxon>Mesorhabditinae</taxon>
        <taxon>Mesorhabditis</taxon>
    </lineage>
</organism>
<dbReference type="SMART" id="SM01408">
    <property type="entry name" value="ING"/>
    <property type="match status" value="1"/>
</dbReference>
<accession>A0AAF3END9</accession>
<dbReference type="InterPro" id="IPR011011">
    <property type="entry name" value="Znf_FYVE_PHD"/>
</dbReference>
<keyword evidence="16" id="KW-1185">Reference proteome</keyword>
<dbReference type="Gene3D" id="6.10.140.1740">
    <property type="match status" value="1"/>
</dbReference>
<proteinExistence type="inferred from homology"/>
<feature type="region of interest" description="Disordered" evidence="14">
    <location>
        <begin position="168"/>
        <end position="260"/>
    </location>
</feature>
<dbReference type="InterPro" id="IPR019786">
    <property type="entry name" value="Zinc_finger_PHD-type_CS"/>
</dbReference>
<keyword evidence="8" id="KW-0805">Transcription regulation</keyword>
<feature type="binding site" evidence="11">
    <location>
        <position position="313"/>
    </location>
    <ligand>
        <name>Zn(2+)</name>
        <dbReference type="ChEBI" id="CHEBI:29105"/>
        <label>1</label>
    </ligand>
</feature>
<feature type="binding site" evidence="11">
    <location>
        <position position="329"/>
    </location>
    <ligand>
        <name>Zn(2+)</name>
        <dbReference type="ChEBI" id="CHEBI:29105"/>
        <label>2</label>
    </ligand>
</feature>
<dbReference type="PANTHER" id="PTHR10333">
    <property type="entry name" value="INHIBITOR OF GROWTH PROTEIN"/>
    <property type="match status" value="1"/>
</dbReference>
<evidence type="ECO:0000256" key="13">
    <source>
        <dbReference type="RuleBase" id="RU361213"/>
    </source>
</evidence>
<comment type="function">
    <text evidence="13">Component of an histone acetyltransferase complex.</text>
</comment>
<keyword evidence="10 13" id="KW-0539">Nucleus</keyword>
<dbReference type="InterPro" id="IPR001965">
    <property type="entry name" value="Znf_PHD"/>
</dbReference>
<dbReference type="SUPFAM" id="SSF57903">
    <property type="entry name" value="FYVE/PHD zinc finger"/>
    <property type="match status" value="1"/>
</dbReference>
<comment type="domain">
    <text evidence="13">The PHD-type zinc finger mediates the binding to H3K4me3.</text>
</comment>
<dbReference type="CDD" id="cd15585">
    <property type="entry name" value="PHD_ING3"/>
    <property type="match status" value="1"/>
</dbReference>
<evidence type="ECO:0000256" key="5">
    <source>
        <dbReference type="ARBA" id="ARBA00022771"/>
    </source>
</evidence>
<evidence type="ECO:0000313" key="16">
    <source>
        <dbReference type="Proteomes" id="UP000887575"/>
    </source>
</evidence>
<dbReference type="InterPro" id="IPR024610">
    <property type="entry name" value="ING_N_histone-binding"/>
</dbReference>
<keyword evidence="5 12" id="KW-0863">Zinc-finger</keyword>
<dbReference type="Proteomes" id="UP000887575">
    <property type="component" value="Unassembled WGS sequence"/>
</dbReference>
<keyword evidence="9" id="KW-0804">Transcription</keyword>
<protein>
    <recommendedName>
        <fullName evidence="13">Inhibitor of growth protein</fullName>
    </recommendedName>
</protein>
<evidence type="ECO:0000256" key="12">
    <source>
        <dbReference type="PROSITE-ProRule" id="PRU00146"/>
    </source>
</evidence>
<feature type="compositionally biased region" description="Polar residues" evidence="14">
    <location>
        <begin position="200"/>
        <end position="220"/>
    </location>
</feature>
<dbReference type="AlphaFoldDB" id="A0AAF3END9"/>
<dbReference type="Pfam" id="PF12998">
    <property type="entry name" value="ING"/>
    <property type="match status" value="1"/>
</dbReference>
<keyword evidence="6 11" id="KW-0862">Zinc</keyword>
<dbReference type="InterPro" id="IPR042020">
    <property type="entry name" value="ING3_PHD"/>
</dbReference>
<evidence type="ECO:0000256" key="10">
    <source>
        <dbReference type="ARBA" id="ARBA00023242"/>
    </source>
</evidence>
<feature type="binding site" evidence="11">
    <location>
        <position position="324"/>
    </location>
    <ligand>
        <name>Zn(2+)</name>
        <dbReference type="ChEBI" id="CHEBI:29105"/>
        <label>2</label>
    </ligand>
</feature>
<dbReference type="SMART" id="SM00249">
    <property type="entry name" value="PHD"/>
    <property type="match status" value="1"/>
</dbReference>
<keyword evidence="4 11" id="KW-0479">Metal-binding</keyword>
<name>A0AAF3END9_9BILA</name>
<feature type="binding site" evidence="11">
    <location>
        <position position="351"/>
    </location>
    <ligand>
        <name>Zn(2+)</name>
        <dbReference type="ChEBI" id="CHEBI:29105"/>
        <label>2</label>
    </ligand>
</feature>
<comment type="similarity">
    <text evidence="2 13">Belongs to the ING family.</text>
</comment>
<dbReference type="PANTHER" id="PTHR10333:SF103">
    <property type="entry name" value="INHIBITOR OF GROWTH PROTEIN 3"/>
    <property type="match status" value="1"/>
</dbReference>
<dbReference type="WBParaSite" id="MBELARI_LOCUS15442.2">
    <property type="protein sequence ID" value="MBELARI_LOCUS15442.2"/>
    <property type="gene ID" value="MBELARI_LOCUS15442"/>
</dbReference>
<dbReference type="Gene3D" id="3.30.40.10">
    <property type="entry name" value="Zinc/RING finger domain, C3HC4 (zinc finger)"/>
    <property type="match status" value="1"/>
</dbReference>
<evidence type="ECO:0000256" key="3">
    <source>
        <dbReference type="ARBA" id="ARBA00022604"/>
    </source>
</evidence>
<feature type="region of interest" description="Disordered" evidence="14">
    <location>
        <begin position="272"/>
        <end position="306"/>
    </location>
</feature>
<dbReference type="GO" id="GO:0035267">
    <property type="term" value="C:NuA4 histone acetyltransferase complex"/>
    <property type="evidence" value="ECO:0007669"/>
    <property type="project" value="TreeGrafter"/>
</dbReference>
<keyword evidence="3" id="KW-0341">Growth regulation</keyword>
<dbReference type="GO" id="GO:0005634">
    <property type="term" value="C:nucleus"/>
    <property type="evidence" value="ECO:0007669"/>
    <property type="project" value="UniProtKB-SubCell"/>
</dbReference>
<dbReference type="InterPro" id="IPR019787">
    <property type="entry name" value="Znf_PHD-finger"/>
</dbReference>
<evidence type="ECO:0000313" key="17">
    <source>
        <dbReference type="WBParaSite" id="MBELARI_LOCUS15442.2"/>
    </source>
</evidence>
<feature type="binding site" evidence="11">
    <location>
        <position position="335"/>
    </location>
    <ligand>
        <name>Zn(2+)</name>
        <dbReference type="ChEBI" id="CHEBI:29105"/>
        <label>1</label>
    </ligand>
</feature>
<dbReference type="GO" id="GO:0006325">
    <property type="term" value="P:chromatin organization"/>
    <property type="evidence" value="ECO:0007669"/>
    <property type="project" value="UniProtKB-KW"/>
</dbReference>
<comment type="subunit">
    <text evidence="13">Component of an histone acetyltransferase complex. Interacts with H3K4me3 and to a lesser extent with H3K4me2.</text>
</comment>
<reference evidence="17" key="1">
    <citation type="submission" date="2024-02" db="UniProtKB">
        <authorList>
            <consortium name="WormBaseParasite"/>
        </authorList>
    </citation>
    <scope>IDENTIFICATION</scope>
</reference>
<feature type="binding site" evidence="11">
    <location>
        <position position="338"/>
    </location>
    <ligand>
        <name>Zn(2+)</name>
        <dbReference type="ChEBI" id="CHEBI:29105"/>
        <label>1</label>
    </ligand>
</feature>
<dbReference type="CDD" id="cd16858">
    <property type="entry name" value="ING_ING3_Yng2p"/>
    <property type="match status" value="1"/>
</dbReference>
<feature type="binding site" evidence="11">
    <location>
        <position position="354"/>
    </location>
    <ligand>
        <name>Zn(2+)</name>
        <dbReference type="ChEBI" id="CHEBI:29105"/>
        <label>2</label>
    </ligand>
</feature>
<dbReference type="GO" id="GO:0008270">
    <property type="term" value="F:zinc ion binding"/>
    <property type="evidence" value="ECO:0007669"/>
    <property type="project" value="UniProtKB-KW"/>
</dbReference>
<evidence type="ECO:0000259" key="15">
    <source>
        <dbReference type="PROSITE" id="PS50016"/>
    </source>
</evidence>
<evidence type="ECO:0000256" key="8">
    <source>
        <dbReference type="ARBA" id="ARBA00023015"/>
    </source>
</evidence>
<evidence type="ECO:0000256" key="9">
    <source>
        <dbReference type="ARBA" id="ARBA00023163"/>
    </source>
</evidence>
<dbReference type="InterPro" id="IPR013083">
    <property type="entry name" value="Znf_RING/FYVE/PHD"/>
</dbReference>
<sequence>MVFLDDFVELLDELPSELRGRCNDIKKLDTQVQSSRDKFHKTVLEFFAKAPKMSVDEKQKEFNRLNEEWTKIRAKAQKKVEIAEKMQDLLEKCVDHLEKDREHFKNELEADNPGITQQIEKRFTDFIEALLASKKESRRRKNGPTAFIPAFSSDDSFLASGIALEDELFNPDWGKPKNRRGSGTSSNDEAAPIKRKPPRNSLTAPVITGQTISPSASEKSWTPFGGISHDSSPAPPGFHGTNIAMPNFSGPESRHGRQRKLTSRVQEMFNNTLQRQRSYHVPVEEPEEGGKPQIASESSSEDDEESRKTWCTCKQKSYGNMVACDNDKCPFEWFHYHCVGITAPPRGKWFCPHCSEQLRAPSHGLDLNF</sequence>